<feature type="transmembrane region" description="Helical" evidence="7">
    <location>
        <begin position="283"/>
        <end position="301"/>
    </location>
</feature>
<sequence length="432" mass="45804">MSPVQIGVIGSLVLFGLLFTSMPVAFAMIASGVLGFALIVTPQAAFSMVIAELYETFSAYNLSVIPLFVMMGQVAFHAGISKRLFYTAYIWMGHLKGGLAMATVGACAGFGAICGSGPATAATMASVALPEMKRYGYADSLAAGTVAAGGSLGMLIPPSVVFIVYALMTEQSIGDLFLAGIVPGVLIASMFCINIYIRCSRDKSLGPAGPKHSWKEKFISLNGVIETVLLFLLVMGGMFLGLFTPIEAAAIGTAGSFVIAGAQKELNFVKLKKILLETVRTSSMIFFIVAGATIFGRFLAVSRIPFVVAQAFITLPLPGEITMFLIIFFFLVAGCFIDALALMLLTIPIFFPVVQELGFDPVWFGVIVVVITQMGVITPPVGVNVYVVSGIERDIPLPVIFRGAMPFLGMLVLAAVILILIPQICLFLPGLF</sequence>
<dbReference type="PANTHER" id="PTHR33362:SF5">
    <property type="entry name" value="C4-DICARBOXYLATE TRAP TRANSPORTER LARGE PERMEASE PROTEIN DCTM"/>
    <property type="match status" value="1"/>
</dbReference>
<dbReference type="PIRSF" id="PIRSF006066">
    <property type="entry name" value="HI0050"/>
    <property type="match status" value="1"/>
</dbReference>
<evidence type="ECO:0000259" key="8">
    <source>
        <dbReference type="Pfam" id="PF06808"/>
    </source>
</evidence>
<protein>
    <submittedName>
        <fullName evidence="9">TRAP transporter large permease</fullName>
    </submittedName>
</protein>
<dbReference type="InterPro" id="IPR010656">
    <property type="entry name" value="DctM"/>
</dbReference>
<feature type="domain" description="TRAP C4-dicarboxylate transport system permease DctM subunit" evidence="8">
    <location>
        <begin position="13"/>
        <end position="424"/>
    </location>
</feature>
<accession>A0A5C1QLL2</accession>
<proteinExistence type="predicted"/>
<dbReference type="RefSeq" id="WP_149486298.1">
    <property type="nucleotide sequence ID" value="NZ_CP036150.1"/>
</dbReference>
<evidence type="ECO:0000256" key="7">
    <source>
        <dbReference type="SAM" id="Phobius"/>
    </source>
</evidence>
<dbReference type="PANTHER" id="PTHR33362">
    <property type="entry name" value="SIALIC ACID TRAP TRANSPORTER PERMEASE PROTEIN SIAT-RELATED"/>
    <property type="match status" value="1"/>
</dbReference>
<evidence type="ECO:0000256" key="3">
    <source>
        <dbReference type="ARBA" id="ARBA00022519"/>
    </source>
</evidence>
<feature type="transmembrane region" description="Helical" evidence="7">
    <location>
        <begin position="321"/>
        <end position="350"/>
    </location>
</feature>
<evidence type="ECO:0000313" key="10">
    <source>
        <dbReference type="Proteomes" id="UP000324209"/>
    </source>
</evidence>
<keyword evidence="10" id="KW-1185">Reference proteome</keyword>
<dbReference type="InterPro" id="IPR004681">
    <property type="entry name" value="TRAP_DctM"/>
</dbReference>
<evidence type="ECO:0000256" key="2">
    <source>
        <dbReference type="ARBA" id="ARBA00022475"/>
    </source>
</evidence>
<evidence type="ECO:0000313" key="9">
    <source>
        <dbReference type="EMBL" id="QEN08218.1"/>
    </source>
</evidence>
<dbReference type="EMBL" id="CP036150">
    <property type="protein sequence ID" value="QEN08218.1"/>
    <property type="molecule type" value="Genomic_DNA"/>
</dbReference>
<feature type="transmembrane region" description="Helical" evidence="7">
    <location>
        <begin position="407"/>
        <end position="428"/>
    </location>
</feature>
<feature type="transmembrane region" description="Helical" evidence="7">
    <location>
        <begin position="177"/>
        <end position="197"/>
    </location>
</feature>
<dbReference type="GO" id="GO:0005886">
    <property type="term" value="C:plasma membrane"/>
    <property type="evidence" value="ECO:0007669"/>
    <property type="project" value="UniProtKB-SubCell"/>
</dbReference>
<dbReference type="KEGG" id="ock:EXM22_09545"/>
<reference evidence="9 10" key="1">
    <citation type="submission" date="2019-02" db="EMBL/GenBank/DDBJ databases">
        <title>Complete Genome Sequence and Methylome Analysis of free living Spirochaetas.</title>
        <authorList>
            <person name="Fomenkov A."/>
            <person name="Dubinina G."/>
            <person name="Leshcheva N."/>
            <person name="Mikheeva N."/>
            <person name="Grabovich M."/>
            <person name="Vincze T."/>
            <person name="Roberts R.J."/>
        </authorList>
    </citation>
    <scope>NUCLEOTIDE SEQUENCE [LARGE SCALE GENOMIC DNA]</scope>
    <source>
        <strain evidence="9 10">K2</strain>
    </source>
</reference>
<feature type="transmembrane region" description="Helical" evidence="7">
    <location>
        <begin position="6"/>
        <end position="39"/>
    </location>
</feature>
<feature type="transmembrane region" description="Helical" evidence="7">
    <location>
        <begin position="59"/>
        <end position="80"/>
    </location>
</feature>
<keyword evidence="2" id="KW-1003">Cell membrane</keyword>
<dbReference type="AlphaFoldDB" id="A0A5C1QLL2"/>
<feature type="transmembrane region" description="Helical" evidence="7">
    <location>
        <begin position="362"/>
        <end position="387"/>
    </location>
</feature>
<organism evidence="9 10">
    <name type="scientific">Oceanispirochaeta crateris</name>
    <dbReference type="NCBI Taxonomy" id="2518645"/>
    <lineage>
        <taxon>Bacteria</taxon>
        <taxon>Pseudomonadati</taxon>
        <taxon>Spirochaetota</taxon>
        <taxon>Spirochaetia</taxon>
        <taxon>Spirochaetales</taxon>
        <taxon>Spirochaetaceae</taxon>
        <taxon>Oceanispirochaeta</taxon>
    </lineage>
</organism>
<dbReference type="GO" id="GO:0022857">
    <property type="term" value="F:transmembrane transporter activity"/>
    <property type="evidence" value="ECO:0007669"/>
    <property type="project" value="TreeGrafter"/>
</dbReference>
<keyword evidence="4 7" id="KW-0812">Transmembrane</keyword>
<evidence type="ECO:0000256" key="5">
    <source>
        <dbReference type="ARBA" id="ARBA00022989"/>
    </source>
</evidence>
<feature type="transmembrane region" description="Helical" evidence="7">
    <location>
        <begin position="242"/>
        <end position="262"/>
    </location>
</feature>
<keyword evidence="6 7" id="KW-0472">Membrane</keyword>
<name>A0A5C1QLL2_9SPIO</name>
<evidence type="ECO:0000256" key="4">
    <source>
        <dbReference type="ARBA" id="ARBA00022692"/>
    </source>
</evidence>
<dbReference type="Pfam" id="PF06808">
    <property type="entry name" value="DctM"/>
    <property type="match status" value="1"/>
</dbReference>
<dbReference type="OrthoDB" id="9772674at2"/>
<dbReference type="Proteomes" id="UP000324209">
    <property type="component" value="Chromosome"/>
</dbReference>
<evidence type="ECO:0000256" key="1">
    <source>
        <dbReference type="ARBA" id="ARBA00004429"/>
    </source>
</evidence>
<gene>
    <name evidence="9" type="ORF">EXM22_09545</name>
</gene>
<feature type="transmembrane region" description="Helical" evidence="7">
    <location>
        <begin position="100"/>
        <end position="129"/>
    </location>
</feature>
<evidence type="ECO:0000256" key="6">
    <source>
        <dbReference type="ARBA" id="ARBA00023136"/>
    </source>
</evidence>
<keyword evidence="3" id="KW-0997">Cell inner membrane</keyword>
<comment type="subcellular location">
    <subcellularLocation>
        <location evidence="1">Cell inner membrane</location>
        <topology evidence="1">Multi-pass membrane protein</topology>
    </subcellularLocation>
</comment>
<dbReference type="NCBIfam" id="TIGR00786">
    <property type="entry name" value="dctM"/>
    <property type="match status" value="1"/>
</dbReference>
<feature type="transmembrane region" description="Helical" evidence="7">
    <location>
        <begin position="218"/>
        <end position="236"/>
    </location>
</feature>
<feature type="transmembrane region" description="Helical" evidence="7">
    <location>
        <begin position="141"/>
        <end position="165"/>
    </location>
</feature>
<keyword evidence="5 7" id="KW-1133">Transmembrane helix</keyword>